<evidence type="ECO:0000313" key="2">
    <source>
        <dbReference type="Proteomes" id="UP000887574"/>
    </source>
</evidence>
<organism evidence="2 3">
    <name type="scientific">Ditylenchus dipsaci</name>
    <dbReference type="NCBI Taxonomy" id="166011"/>
    <lineage>
        <taxon>Eukaryota</taxon>
        <taxon>Metazoa</taxon>
        <taxon>Ecdysozoa</taxon>
        <taxon>Nematoda</taxon>
        <taxon>Chromadorea</taxon>
        <taxon>Rhabditida</taxon>
        <taxon>Tylenchina</taxon>
        <taxon>Tylenchomorpha</taxon>
        <taxon>Sphaerularioidea</taxon>
        <taxon>Anguinidae</taxon>
        <taxon>Anguininae</taxon>
        <taxon>Ditylenchus</taxon>
    </lineage>
</organism>
<evidence type="ECO:0000313" key="3">
    <source>
        <dbReference type="WBParaSite" id="jg18733"/>
    </source>
</evidence>
<evidence type="ECO:0000256" key="1">
    <source>
        <dbReference type="SAM" id="SignalP"/>
    </source>
</evidence>
<sequence length="201" mass="22532">MHRATFLGIFALLVWVQAFYYHKISPERIAVNQNIKERFPQISISESIPGGHLNNSETVDDILKAIGKSNSMLSQSLLLLRGSNAVKAGYRLGGRRKPPQVVHNELSSSLPASSYYAQLDQEEEQALYPLLKRLAVAYRNTFKQDYGIAKEIYLIPIGKLPSLWRTEVEYPSNEFVIGVLHKMNGRLSGIAALVVDTELFG</sequence>
<keyword evidence="1" id="KW-0732">Signal</keyword>
<feature type="signal peptide" evidence="1">
    <location>
        <begin position="1"/>
        <end position="18"/>
    </location>
</feature>
<reference evidence="3" key="1">
    <citation type="submission" date="2022-11" db="UniProtKB">
        <authorList>
            <consortium name="WormBaseParasite"/>
        </authorList>
    </citation>
    <scope>IDENTIFICATION</scope>
</reference>
<protein>
    <submittedName>
        <fullName evidence="3">Uncharacterized protein</fullName>
    </submittedName>
</protein>
<feature type="chain" id="PRO_5038054343" evidence="1">
    <location>
        <begin position="19"/>
        <end position="201"/>
    </location>
</feature>
<keyword evidence="2" id="KW-1185">Reference proteome</keyword>
<dbReference type="WBParaSite" id="jg18733">
    <property type="protein sequence ID" value="jg18733"/>
    <property type="gene ID" value="jg18733"/>
</dbReference>
<dbReference type="Proteomes" id="UP000887574">
    <property type="component" value="Unplaced"/>
</dbReference>
<dbReference type="AlphaFoldDB" id="A0A915DDI9"/>
<proteinExistence type="predicted"/>
<accession>A0A915DDI9</accession>
<name>A0A915DDI9_9BILA</name>